<dbReference type="Gene3D" id="1.20.1250.20">
    <property type="entry name" value="MFS general substrate transporter like domains"/>
    <property type="match status" value="1"/>
</dbReference>
<evidence type="ECO:0000256" key="6">
    <source>
        <dbReference type="SAM" id="Phobius"/>
    </source>
</evidence>
<feature type="transmembrane region" description="Helical" evidence="6">
    <location>
        <begin position="386"/>
        <end position="407"/>
    </location>
</feature>
<feature type="transmembrane region" description="Helical" evidence="6">
    <location>
        <begin position="293"/>
        <end position="310"/>
    </location>
</feature>
<dbReference type="GO" id="GO:0016020">
    <property type="term" value="C:membrane"/>
    <property type="evidence" value="ECO:0007669"/>
    <property type="project" value="UniProtKB-SubCell"/>
</dbReference>
<evidence type="ECO:0000259" key="7">
    <source>
        <dbReference type="PROSITE" id="PS50850"/>
    </source>
</evidence>
<sequence length="417" mass="44598">MSQYEDERLVVKQPKAALGFIFISVFLDVLSFGVIIPVLLYLLEDMLNGDTALATRYLGVFGTAWALMQFVCAPIMGSLSDRFGRRPVLLLSSFGLGVDYILMAVAPSVGWLFLGRVLSGITAASFSTAGAYIADITPPEKRAASYGIFGAAFGLGFVIGPALGGWLGSYGLRVPFWVSAALTLTNALYGLFILPESLTKEKRQAFSWSRANPIGSLILLRSQPGLFGLSMIGFLYQLAHQVLQNVFVPYSKFRFDWSPKVVGLSLGAVGVCSIIVQGALVRPLIRKLGERRMLITALSFGIAGFLWFGCSLHQNAMWMGILVLAGMGFFSPAWQGLMTRRVSHSEQGQLQGAGGSLAGIAGMVGPTLFTSIFSSVTPFGKDSLVLGAPFFLAAGMLGIGLSLAIFVTRPQSTEANA</sequence>
<feature type="transmembrane region" description="Helical" evidence="6">
    <location>
        <begin position="88"/>
        <end position="107"/>
    </location>
</feature>
<evidence type="ECO:0000313" key="8">
    <source>
        <dbReference type="EMBL" id="AGC71406.1"/>
    </source>
</evidence>
<dbReference type="PRINTS" id="PR01035">
    <property type="entry name" value="TCRTETA"/>
</dbReference>
<keyword evidence="5 6" id="KW-0472">Membrane</keyword>
<feature type="transmembrane region" description="Helical" evidence="6">
    <location>
        <begin position="214"/>
        <end position="237"/>
    </location>
</feature>
<reference evidence="8" key="1">
    <citation type="submission" date="2012-09" db="EMBL/GenBank/DDBJ databases">
        <title>Metagenomic Characterization of a Microbial Community in Wastewater Detects High Levels of Antibiotic Resistance.</title>
        <authorList>
            <person name="Abrams M."/>
            <person name="Caldwell A."/>
            <person name="Vandaei E."/>
            <person name="Lee W."/>
            <person name="Perrott J."/>
            <person name="Khan S.Y."/>
            <person name="Ta J."/>
            <person name="Romero D."/>
            <person name="Nguyen V."/>
            <person name="Pourmand N."/>
            <person name="Ouverney C.C."/>
        </authorList>
    </citation>
    <scope>NUCLEOTIDE SEQUENCE</scope>
</reference>
<feature type="domain" description="Major facilitator superfamily (MFS) profile" evidence="7">
    <location>
        <begin position="17"/>
        <end position="412"/>
    </location>
</feature>
<feature type="transmembrane region" description="Helical" evidence="6">
    <location>
        <begin position="146"/>
        <end position="168"/>
    </location>
</feature>
<dbReference type="PANTHER" id="PTHR23504">
    <property type="entry name" value="MAJOR FACILITATOR SUPERFAMILY DOMAIN-CONTAINING PROTEIN 10"/>
    <property type="match status" value="1"/>
</dbReference>
<protein>
    <submittedName>
        <fullName evidence="8">Tetracycline-efflux transporter</fullName>
    </submittedName>
</protein>
<feature type="transmembrane region" description="Helical" evidence="6">
    <location>
        <begin position="113"/>
        <end position="134"/>
    </location>
</feature>
<dbReference type="CDD" id="cd17388">
    <property type="entry name" value="MFS_TetA"/>
    <property type="match status" value="1"/>
</dbReference>
<accession>L7VVS5</accession>
<feature type="transmembrane region" description="Helical" evidence="6">
    <location>
        <begin position="20"/>
        <end position="43"/>
    </location>
</feature>
<keyword evidence="4 6" id="KW-1133">Transmembrane helix</keyword>
<dbReference type="PROSITE" id="PS50850">
    <property type="entry name" value="MFS"/>
    <property type="match status" value="1"/>
</dbReference>
<dbReference type="PANTHER" id="PTHR23504:SF15">
    <property type="entry name" value="MAJOR FACILITATOR SUPERFAMILY (MFS) PROFILE DOMAIN-CONTAINING PROTEIN"/>
    <property type="match status" value="1"/>
</dbReference>
<dbReference type="SUPFAM" id="SSF103473">
    <property type="entry name" value="MFS general substrate transporter"/>
    <property type="match status" value="1"/>
</dbReference>
<dbReference type="GO" id="GO:0022857">
    <property type="term" value="F:transmembrane transporter activity"/>
    <property type="evidence" value="ECO:0007669"/>
    <property type="project" value="InterPro"/>
</dbReference>
<dbReference type="EMBL" id="JX649870">
    <property type="protein sequence ID" value="AGC71406.1"/>
    <property type="molecule type" value="Genomic_DNA"/>
</dbReference>
<dbReference type="InterPro" id="IPR036259">
    <property type="entry name" value="MFS_trans_sf"/>
</dbReference>
<comment type="subcellular location">
    <subcellularLocation>
        <location evidence="1">Membrane</location>
        <topology evidence="1">Multi-pass membrane protein</topology>
    </subcellularLocation>
</comment>
<dbReference type="InterPro" id="IPR011701">
    <property type="entry name" value="MFS"/>
</dbReference>
<proteinExistence type="predicted"/>
<dbReference type="Pfam" id="PF07690">
    <property type="entry name" value="MFS_1"/>
    <property type="match status" value="1"/>
</dbReference>
<evidence type="ECO:0000256" key="2">
    <source>
        <dbReference type="ARBA" id="ARBA00022448"/>
    </source>
</evidence>
<feature type="transmembrane region" description="Helical" evidence="6">
    <location>
        <begin position="316"/>
        <end position="334"/>
    </location>
</feature>
<keyword evidence="2" id="KW-0813">Transport</keyword>
<name>L7VVS5_9BACT</name>
<evidence type="ECO:0000256" key="1">
    <source>
        <dbReference type="ARBA" id="ARBA00004141"/>
    </source>
</evidence>
<dbReference type="InterPro" id="IPR001958">
    <property type="entry name" value="Tet-R_TetA/multi-R_MdtG-like"/>
</dbReference>
<organism evidence="8">
    <name type="scientific">uncultured bacterium A1Q1_fos_1815</name>
    <dbReference type="NCBI Taxonomy" id="1256553"/>
    <lineage>
        <taxon>Bacteria</taxon>
        <taxon>environmental samples</taxon>
    </lineage>
</organism>
<evidence type="ECO:0000256" key="4">
    <source>
        <dbReference type="ARBA" id="ARBA00022989"/>
    </source>
</evidence>
<feature type="transmembrane region" description="Helical" evidence="6">
    <location>
        <begin position="55"/>
        <end position="76"/>
    </location>
</feature>
<feature type="transmembrane region" description="Helical" evidence="6">
    <location>
        <begin position="355"/>
        <end position="374"/>
    </location>
</feature>
<dbReference type="InterPro" id="IPR020846">
    <property type="entry name" value="MFS_dom"/>
</dbReference>
<feature type="transmembrane region" description="Helical" evidence="6">
    <location>
        <begin position="257"/>
        <end position="281"/>
    </location>
</feature>
<keyword evidence="3 6" id="KW-0812">Transmembrane</keyword>
<evidence type="ECO:0000256" key="5">
    <source>
        <dbReference type="ARBA" id="ARBA00023136"/>
    </source>
</evidence>
<dbReference type="AlphaFoldDB" id="L7VVS5"/>
<evidence type="ECO:0000256" key="3">
    <source>
        <dbReference type="ARBA" id="ARBA00022692"/>
    </source>
</evidence>
<feature type="transmembrane region" description="Helical" evidence="6">
    <location>
        <begin position="174"/>
        <end position="194"/>
    </location>
</feature>